<keyword evidence="2" id="KW-1185">Reference proteome</keyword>
<evidence type="ECO:0000313" key="1">
    <source>
        <dbReference type="EMBL" id="MBU6079556.1"/>
    </source>
</evidence>
<protein>
    <submittedName>
        <fullName evidence="1">YpuI family protein</fullName>
    </submittedName>
</protein>
<evidence type="ECO:0000313" key="2">
    <source>
        <dbReference type="Proteomes" id="UP000812672"/>
    </source>
</evidence>
<dbReference type="RefSeq" id="WP_144158709.1">
    <property type="nucleotide sequence ID" value="NZ_CAUPKR010000001.1"/>
</dbReference>
<accession>A0ABS6GKU0</accession>
<dbReference type="EMBL" id="JAHLZF010000001">
    <property type="protein sequence ID" value="MBU6079556.1"/>
    <property type="molecule type" value="Genomic_DNA"/>
</dbReference>
<dbReference type="InterPro" id="IPR025013">
    <property type="entry name" value="DUF3907"/>
</dbReference>
<name>A0ABS6GKU0_9BACI</name>
<comment type="caution">
    <text evidence="1">The sequence shown here is derived from an EMBL/GenBank/DDBJ whole genome shotgun (WGS) entry which is preliminary data.</text>
</comment>
<dbReference type="Proteomes" id="UP000812672">
    <property type="component" value="Unassembled WGS sequence"/>
</dbReference>
<sequence length="155" mass="18158">MRTGRKSQAQKVFDELGRIENILEDFHNHHSAEHLVNGNKELRKEYIQQVIKQFRLLEAYSTEGKRAIYPFANGKNINAKNIDRILRGISVKCVDSFFSPNVDLWFEDSRASYQNKNAIDFIENPGEEINELTRKLEPIFLDLRNQLEYLSQEIS</sequence>
<dbReference type="Pfam" id="PF13047">
    <property type="entry name" value="DUF3907"/>
    <property type="match status" value="1"/>
</dbReference>
<proteinExistence type="predicted"/>
<gene>
    <name evidence="1" type="ORF">KQ486_00830</name>
</gene>
<reference evidence="1 2" key="1">
    <citation type="journal article" date="2011" name="Int. J. Syst. Evol. Microbiol.">
        <title>Allobacillus halotolerans gen. nov., sp. nov. isolated from shrimp paste.</title>
        <authorList>
            <person name="Sheu S.Y."/>
            <person name="Arun A.B."/>
            <person name="Jiang S.R."/>
            <person name="Young C.C."/>
            <person name="Chen W.M."/>
        </authorList>
    </citation>
    <scope>NUCLEOTIDE SEQUENCE [LARGE SCALE GENOMIC DNA]</scope>
    <source>
        <strain evidence="1 2">LMG 24826</strain>
    </source>
</reference>
<organism evidence="1 2">
    <name type="scientific">Allobacillus halotolerans</name>
    <dbReference type="NCBI Taxonomy" id="570278"/>
    <lineage>
        <taxon>Bacteria</taxon>
        <taxon>Bacillati</taxon>
        <taxon>Bacillota</taxon>
        <taxon>Bacilli</taxon>
        <taxon>Bacillales</taxon>
        <taxon>Bacillaceae</taxon>
        <taxon>Allobacillus</taxon>
    </lineage>
</organism>